<dbReference type="Proteomes" id="UP000695022">
    <property type="component" value="Unplaced"/>
</dbReference>
<evidence type="ECO:0000256" key="2">
    <source>
        <dbReference type="ARBA" id="ARBA00022737"/>
    </source>
</evidence>
<dbReference type="Pfam" id="PF00642">
    <property type="entry name" value="zf-CCCH"/>
    <property type="match status" value="1"/>
</dbReference>
<dbReference type="PANTHER" id="PTHR12675:SF6">
    <property type="entry name" value="ZINC FINGER CCCH DOMAIN-CONTAINING PROTEIN 10"/>
    <property type="match status" value="1"/>
</dbReference>
<feature type="compositionally biased region" description="Gly residues" evidence="8">
    <location>
        <begin position="283"/>
        <end position="296"/>
    </location>
</feature>
<evidence type="ECO:0000313" key="10">
    <source>
        <dbReference type="Proteomes" id="UP000695022"/>
    </source>
</evidence>
<keyword evidence="2" id="KW-0677">Repeat</keyword>
<reference evidence="11 12" key="1">
    <citation type="submission" date="2025-05" db="UniProtKB">
        <authorList>
            <consortium name="RefSeq"/>
        </authorList>
    </citation>
    <scope>IDENTIFICATION</scope>
</reference>
<evidence type="ECO:0000256" key="8">
    <source>
        <dbReference type="SAM" id="MobiDB-lite"/>
    </source>
</evidence>
<keyword evidence="1 6" id="KW-0479">Metal-binding</keyword>
<evidence type="ECO:0000256" key="5">
    <source>
        <dbReference type="ARBA" id="ARBA00038226"/>
    </source>
</evidence>
<evidence type="ECO:0000256" key="3">
    <source>
        <dbReference type="ARBA" id="ARBA00022771"/>
    </source>
</evidence>
<evidence type="ECO:0000256" key="7">
    <source>
        <dbReference type="SAM" id="Coils"/>
    </source>
</evidence>
<dbReference type="Gene3D" id="3.30.1370.210">
    <property type="match status" value="2"/>
</dbReference>
<evidence type="ECO:0000313" key="13">
    <source>
        <dbReference type="RefSeq" id="XP_014672908.1"/>
    </source>
</evidence>
<feature type="domain" description="C3H1-type" evidence="9">
    <location>
        <begin position="46"/>
        <end position="72"/>
    </location>
</feature>
<evidence type="ECO:0000256" key="1">
    <source>
        <dbReference type="ARBA" id="ARBA00022723"/>
    </source>
</evidence>
<keyword evidence="3 6" id="KW-0863">Zinc-finger</keyword>
<dbReference type="PROSITE" id="PS50103">
    <property type="entry name" value="ZF_C3H1"/>
    <property type="match status" value="3"/>
</dbReference>
<feature type="zinc finger region" description="C3H1-type" evidence="6">
    <location>
        <begin position="103"/>
        <end position="130"/>
    </location>
</feature>
<feature type="zinc finger region" description="C3H1-type" evidence="6">
    <location>
        <begin position="46"/>
        <end position="72"/>
    </location>
</feature>
<dbReference type="GeneID" id="106813311"/>
<feature type="zinc finger region" description="C3H1-type" evidence="6">
    <location>
        <begin position="12"/>
        <end position="39"/>
    </location>
</feature>
<sequence length="296" mass="33737">MDNGDGENIEEENTDSYCRDFMRNICTRGQRCKYRHPTADELGEMRPDIEFCHDFQNKECHRVNCKFTHCTKEEEVEYRASGQLPEHIRKGMQVGLNVADASRGEIPVCKDYQKGECNRGGKCRYRHVDYREELDGADRPPIRPFERYTPYDAYDPYEQDRFAPKRRHFDESYNDGSGAGSAPYAYSGPMRPTTVEWQQMKDEITVWRGKCAQFEKQITELKAKNDILMDQNTRLQQQAQITTAASMQTQAIAQMAQNAAVLGTRERAEARAHPVDCLLPRSPGGGNAGADGSCRG</sequence>
<feature type="region of interest" description="Disordered" evidence="8">
    <location>
        <begin position="276"/>
        <end position="296"/>
    </location>
</feature>
<evidence type="ECO:0000256" key="4">
    <source>
        <dbReference type="ARBA" id="ARBA00022833"/>
    </source>
</evidence>
<keyword evidence="4 6" id="KW-0862">Zinc</keyword>
<dbReference type="RefSeq" id="XP_014672908.1">
    <property type="nucleotide sequence ID" value="XM_014817422.1"/>
</dbReference>
<keyword evidence="10" id="KW-1185">Reference proteome</keyword>
<dbReference type="SMART" id="SM00356">
    <property type="entry name" value="ZnF_C3H1"/>
    <property type="match status" value="3"/>
</dbReference>
<evidence type="ECO:0000313" key="12">
    <source>
        <dbReference type="RefSeq" id="XP_014672907.1"/>
    </source>
</evidence>
<dbReference type="InterPro" id="IPR054429">
    <property type="entry name" value="Znf-CCCH_Muscleblind-like"/>
</dbReference>
<feature type="coiled-coil region" evidence="7">
    <location>
        <begin position="211"/>
        <end position="238"/>
    </location>
</feature>
<proteinExistence type="inferred from homology"/>
<gene>
    <name evidence="11 12 13" type="primary">LOC106813311</name>
</gene>
<evidence type="ECO:0000259" key="9">
    <source>
        <dbReference type="PROSITE" id="PS50103"/>
    </source>
</evidence>
<dbReference type="PANTHER" id="PTHR12675">
    <property type="entry name" value="MUSCLEBLIND-LIKE PROTEIN"/>
    <property type="match status" value="1"/>
</dbReference>
<feature type="domain" description="C3H1-type" evidence="9">
    <location>
        <begin position="12"/>
        <end position="39"/>
    </location>
</feature>
<dbReference type="Pfam" id="PF22628">
    <property type="entry name" value="zf-CCCH_10"/>
    <property type="match status" value="1"/>
</dbReference>
<evidence type="ECO:0000313" key="11">
    <source>
        <dbReference type="RefSeq" id="XP_014672906.1"/>
    </source>
</evidence>
<comment type="similarity">
    <text evidence="5">Belongs to the muscleblind family.</text>
</comment>
<dbReference type="RefSeq" id="XP_014672906.1">
    <property type="nucleotide sequence ID" value="XM_014817420.1"/>
</dbReference>
<feature type="domain" description="C3H1-type" evidence="9">
    <location>
        <begin position="103"/>
        <end position="130"/>
    </location>
</feature>
<evidence type="ECO:0000256" key="6">
    <source>
        <dbReference type="PROSITE-ProRule" id="PRU00723"/>
    </source>
</evidence>
<keyword evidence="7" id="KW-0175">Coiled coil</keyword>
<accession>A0ABM1EL36</accession>
<name>A0ABM1EL36_PRICU</name>
<protein>
    <submittedName>
        <fullName evidence="11 12">Zinc finger CCCH domain-containing protein 10-like</fullName>
    </submittedName>
</protein>
<organism evidence="10 12">
    <name type="scientific">Priapulus caudatus</name>
    <name type="common">Priapulid worm</name>
    <dbReference type="NCBI Taxonomy" id="37621"/>
    <lineage>
        <taxon>Eukaryota</taxon>
        <taxon>Metazoa</taxon>
        <taxon>Ecdysozoa</taxon>
        <taxon>Scalidophora</taxon>
        <taxon>Priapulida</taxon>
        <taxon>Priapulimorpha</taxon>
        <taxon>Priapulimorphida</taxon>
        <taxon>Priapulidae</taxon>
        <taxon>Priapulus</taxon>
    </lineage>
</organism>
<dbReference type="RefSeq" id="XP_014672907.1">
    <property type="nucleotide sequence ID" value="XM_014817421.1"/>
</dbReference>
<dbReference type="InterPro" id="IPR000571">
    <property type="entry name" value="Znf_CCCH"/>
</dbReference>